<feature type="domain" description="PNPLA" evidence="5">
    <location>
        <begin position="10"/>
        <end position="169"/>
    </location>
</feature>
<gene>
    <name evidence="6" type="ORF">HLVA_13080</name>
</gene>
<keyword evidence="7" id="KW-1185">Reference proteome</keyword>
<keyword evidence="1 4" id="KW-0378">Hydrolase</keyword>
<evidence type="ECO:0000256" key="1">
    <source>
        <dbReference type="ARBA" id="ARBA00022801"/>
    </source>
</evidence>
<dbReference type="GO" id="GO:0016042">
    <property type="term" value="P:lipid catabolic process"/>
    <property type="evidence" value="ECO:0007669"/>
    <property type="project" value="UniProtKB-UniRule"/>
</dbReference>
<evidence type="ECO:0000256" key="4">
    <source>
        <dbReference type="PROSITE-ProRule" id="PRU01161"/>
    </source>
</evidence>
<accession>A0AAU9DU33</accession>
<dbReference type="GO" id="GO:0016787">
    <property type="term" value="F:hydrolase activity"/>
    <property type="evidence" value="ECO:0007669"/>
    <property type="project" value="UniProtKB-UniRule"/>
</dbReference>
<comment type="caution">
    <text evidence="4">Lacks conserved residue(s) required for the propagation of feature annotation.</text>
</comment>
<feature type="active site" description="Nucleophile" evidence="4">
    <location>
        <position position="43"/>
    </location>
</feature>
<keyword evidence="2 4" id="KW-0442">Lipid degradation</keyword>
<dbReference type="PANTHER" id="PTHR14226">
    <property type="entry name" value="NEUROPATHY TARGET ESTERASE/SWISS CHEESE D.MELANOGASTER"/>
    <property type="match status" value="1"/>
</dbReference>
<dbReference type="InterPro" id="IPR002641">
    <property type="entry name" value="PNPLA_dom"/>
</dbReference>
<dbReference type="InterPro" id="IPR050301">
    <property type="entry name" value="NTE"/>
</dbReference>
<dbReference type="EMBL" id="AP027059">
    <property type="protein sequence ID" value="BDU50739.1"/>
    <property type="molecule type" value="Genomic_DNA"/>
</dbReference>
<dbReference type="Pfam" id="PF01734">
    <property type="entry name" value="Patatin"/>
    <property type="match status" value="1"/>
</dbReference>
<evidence type="ECO:0000256" key="3">
    <source>
        <dbReference type="ARBA" id="ARBA00023098"/>
    </source>
</evidence>
<sequence>MKESRKKLGLVLSGGSAWGLSHIGVIKRLEEEGIKPDLIVGSSIGSIIGSLYAIGMPIKYIEGIASNFNYSLLLDFTKERKNGLLKGKYAEEFIKILTRGRNFSDCKIPFYINATDFLTGEEVIISSGKLYKGVRASISIPLIFKPVKRGGRYLTDGGVYDPLPIHIAKKYGAEKIIAIGFRDKINKDDKVVDEELLKDGEELILNPGKIFIDEIANNEILKTILKKSKFSLTKNEGIKEKILVIENFLNILFMGDLKRTEREADIFLKPDVLKYMQLNFFKGEKIIEEGYKEADKNIDEIKKLII</sequence>
<protein>
    <submittedName>
        <fullName evidence="6">Esterase</fullName>
    </submittedName>
</protein>
<dbReference type="InterPro" id="IPR016035">
    <property type="entry name" value="Acyl_Trfase/lysoPLipase"/>
</dbReference>
<proteinExistence type="predicted"/>
<dbReference type="SUPFAM" id="SSF52151">
    <property type="entry name" value="FabD/lysophospholipase-like"/>
    <property type="match status" value="1"/>
</dbReference>
<evidence type="ECO:0000313" key="7">
    <source>
        <dbReference type="Proteomes" id="UP001321582"/>
    </source>
</evidence>
<dbReference type="AlphaFoldDB" id="A0AAU9DU33"/>
<reference evidence="6 7" key="1">
    <citation type="submission" date="2022-11" db="EMBL/GenBank/DDBJ databases">
        <title>Haliovirga abyssi gen. nov., sp. nov., a mesophilic fermentative bacterium isolated from the Iheya North hydrothermal field and the proposal of Haliovirgaceae fam. nov.</title>
        <authorList>
            <person name="Miyazaki U."/>
            <person name="Tame A."/>
            <person name="Miyazaki J."/>
            <person name="Takai K."/>
            <person name="Sawayama S."/>
            <person name="Kitajima M."/>
            <person name="Okamoto A."/>
            <person name="Nakagawa S."/>
        </authorList>
    </citation>
    <scope>NUCLEOTIDE SEQUENCE [LARGE SCALE GENOMIC DNA]</scope>
    <source>
        <strain evidence="6 7">IC12</strain>
    </source>
</reference>
<feature type="active site" description="Proton acceptor" evidence="4">
    <location>
        <position position="156"/>
    </location>
</feature>
<dbReference type="Proteomes" id="UP001321582">
    <property type="component" value="Chromosome"/>
</dbReference>
<organism evidence="6 7">
    <name type="scientific">Haliovirga abyssi</name>
    <dbReference type="NCBI Taxonomy" id="2996794"/>
    <lineage>
        <taxon>Bacteria</taxon>
        <taxon>Fusobacteriati</taxon>
        <taxon>Fusobacteriota</taxon>
        <taxon>Fusobacteriia</taxon>
        <taxon>Fusobacteriales</taxon>
        <taxon>Haliovirgaceae</taxon>
        <taxon>Haliovirga</taxon>
    </lineage>
</organism>
<name>A0AAU9DU33_9FUSO</name>
<dbReference type="KEGG" id="haby:HLVA_13080"/>
<dbReference type="Gene3D" id="3.40.1090.10">
    <property type="entry name" value="Cytosolic phospholipase A2 catalytic domain"/>
    <property type="match status" value="2"/>
</dbReference>
<dbReference type="PANTHER" id="PTHR14226:SF76">
    <property type="entry name" value="NTE FAMILY PROTEIN RSSA"/>
    <property type="match status" value="1"/>
</dbReference>
<dbReference type="PROSITE" id="PS51635">
    <property type="entry name" value="PNPLA"/>
    <property type="match status" value="1"/>
</dbReference>
<evidence type="ECO:0000259" key="5">
    <source>
        <dbReference type="PROSITE" id="PS51635"/>
    </source>
</evidence>
<keyword evidence="3 4" id="KW-0443">Lipid metabolism</keyword>
<evidence type="ECO:0000313" key="6">
    <source>
        <dbReference type="EMBL" id="BDU50739.1"/>
    </source>
</evidence>
<evidence type="ECO:0000256" key="2">
    <source>
        <dbReference type="ARBA" id="ARBA00022963"/>
    </source>
</evidence>
<dbReference type="RefSeq" id="WP_307903596.1">
    <property type="nucleotide sequence ID" value="NZ_AP027059.1"/>
</dbReference>
<feature type="short sequence motif" description="GXSXG" evidence="4">
    <location>
        <begin position="41"/>
        <end position="45"/>
    </location>
</feature>
<feature type="short sequence motif" description="DGA/G" evidence="4">
    <location>
        <begin position="156"/>
        <end position="158"/>
    </location>
</feature>